<dbReference type="EMBL" id="EF576340">
    <property type="protein sequence ID" value="ABR25928.1"/>
    <property type="molecule type" value="mRNA"/>
</dbReference>
<feature type="non-terminal residue" evidence="1">
    <location>
        <position position="1"/>
    </location>
</feature>
<evidence type="ECO:0000313" key="1">
    <source>
        <dbReference type="EMBL" id="ABR25928.1"/>
    </source>
</evidence>
<sequence length="60" mass="7273">FRPHDEAPDCAHDKIQICSLQRREAEIWREEERRQQFFERLIGSLPTLVGKMEGTRRYSR</sequence>
<protein>
    <submittedName>
        <fullName evidence="1">Rer1a protein</fullName>
    </submittedName>
</protein>
<name>A6N108_ORYSI</name>
<organism evidence="1">
    <name type="scientific">Oryza sativa subsp. indica</name>
    <name type="common">Rice</name>
    <dbReference type="NCBI Taxonomy" id="39946"/>
    <lineage>
        <taxon>Eukaryota</taxon>
        <taxon>Viridiplantae</taxon>
        <taxon>Streptophyta</taxon>
        <taxon>Embryophyta</taxon>
        <taxon>Tracheophyta</taxon>
        <taxon>Spermatophyta</taxon>
        <taxon>Magnoliopsida</taxon>
        <taxon>Liliopsida</taxon>
        <taxon>Poales</taxon>
        <taxon>Poaceae</taxon>
        <taxon>BOP clade</taxon>
        <taxon>Oryzoideae</taxon>
        <taxon>Oryzeae</taxon>
        <taxon>Oryzinae</taxon>
        <taxon>Oryza</taxon>
        <taxon>Oryza sativa</taxon>
    </lineage>
</organism>
<dbReference type="AlphaFoldDB" id="A6N108"/>
<proteinExistence type="evidence at transcript level"/>
<reference evidence="1" key="1">
    <citation type="submission" date="2007-04" db="EMBL/GenBank/DDBJ databases">
        <title>A comparative transcriptome map of early and late salinity stress responses in contrasting genotypes of Oryza sativa L.</title>
        <authorList>
            <person name="Kumari S."/>
            <person name="Panjabi V."/>
            <person name="Singla-Pareek S.L."/>
            <person name="Sopory S.K."/>
            <person name="Pareek A."/>
        </authorList>
    </citation>
    <scope>NUCLEOTIDE SEQUENCE</scope>
    <source>
        <tissue evidence="1">Shoot</tissue>
    </source>
</reference>
<accession>A6N108</accession>